<name>A0AAV8VFH7_9CUCU</name>
<gene>
    <name evidence="1" type="ORF">NQ315_000030</name>
</gene>
<sequence>MADKEYHFVKLNETNYTMWKFGVTLALGSADLMGFIDETEDEPDREIKKEDWKKMEIWQLQRVIYIFFYLFGKQNGACNVLHGEVILKGFNRKQTEFIAVQEYLL</sequence>
<evidence type="ECO:0008006" key="3">
    <source>
        <dbReference type="Google" id="ProtNLM"/>
    </source>
</evidence>
<evidence type="ECO:0000313" key="2">
    <source>
        <dbReference type="Proteomes" id="UP001159042"/>
    </source>
</evidence>
<dbReference type="AlphaFoldDB" id="A0AAV8VFH7"/>
<evidence type="ECO:0000313" key="1">
    <source>
        <dbReference type="EMBL" id="KAJ8912974.1"/>
    </source>
</evidence>
<dbReference type="Proteomes" id="UP001159042">
    <property type="component" value="Unassembled WGS sequence"/>
</dbReference>
<keyword evidence="2" id="KW-1185">Reference proteome</keyword>
<organism evidence="1 2">
    <name type="scientific">Exocentrus adspersus</name>
    <dbReference type="NCBI Taxonomy" id="1586481"/>
    <lineage>
        <taxon>Eukaryota</taxon>
        <taxon>Metazoa</taxon>
        <taxon>Ecdysozoa</taxon>
        <taxon>Arthropoda</taxon>
        <taxon>Hexapoda</taxon>
        <taxon>Insecta</taxon>
        <taxon>Pterygota</taxon>
        <taxon>Neoptera</taxon>
        <taxon>Endopterygota</taxon>
        <taxon>Coleoptera</taxon>
        <taxon>Polyphaga</taxon>
        <taxon>Cucujiformia</taxon>
        <taxon>Chrysomeloidea</taxon>
        <taxon>Cerambycidae</taxon>
        <taxon>Lamiinae</taxon>
        <taxon>Acanthocinini</taxon>
        <taxon>Exocentrus</taxon>
    </lineage>
</organism>
<accession>A0AAV8VFH7</accession>
<comment type="caution">
    <text evidence="1">The sequence shown here is derived from an EMBL/GenBank/DDBJ whole genome shotgun (WGS) entry which is preliminary data.</text>
</comment>
<proteinExistence type="predicted"/>
<protein>
    <recommendedName>
        <fullName evidence="3">Retrotransposon Copia-like N-terminal domain-containing protein</fullName>
    </recommendedName>
</protein>
<dbReference type="EMBL" id="JANEYG010000106">
    <property type="protein sequence ID" value="KAJ8912974.1"/>
    <property type="molecule type" value="Genomic_DNA"/>
</dbReference>
<reference evidence="1 2" key="1">
    <citation type="journal article" date="2023" name="Insect Mol. Biol.">
        <title>Genome sequencing provides insights into the evolution of gene families encoding plant cell wall-degrading enzymes in longhorned beetles.</title>
        <authorList>
            <person name="Shin N.R."/>
            <person name="Okamura Y."/>
            <person name="Kirsch R."/>
            <person name="Pauchet Y."/>
        </authorList>
    </citation>
    <scope>NUCLEOTIDE SEQUENCE [LARGE SCALE GENOMIC DNA]</scope>
    <source>
        <strain evidence="1">EAD_L_NR</strain>
    </source>
</reference>